<proteinExistence type="predicted"/>
<dbReference type="STRING" id="574375.AZF08_18560"/>
<comment type="caution">
    <text evidence="2">The sequence shown here is derived from an EMBL/GenBank/DDBJ whole genome shotgun (WGS) entry which is preliminary data.</text>
</comment>
<evidence type="ECO:0000313" key="3">
    <source>
        <dbReference type="Proteomes" id="UP000027778"/>
    </source>
</evidence>
<dbReference type="OrthoDB" id="2943479at2"/>
<reference evidence="2 3" key="1">
    <citation type="submission" date="2014-06" db="EMBL/GenBank/DDBJ databases">
        <title>Draft genome sequence of Bacillus gaemokensis JCM 15801 (MCCC 1A00707).</title>
        <authorList>
            <person name="Lai Q."/>
            <person name="Liu Y."/>
            <person name="Shao Z."/>
        </authorList>
    </citation>
    <scope>NUCLEOTIDE SEQUENCE [LARGE SCALE GENOMIC DNA]</scope>
    <source>
        <strain evidence="2 3">JCM 15801</strain>
    </source>
</reference>
<protein>
    <submittedName>
        <fullName evidence="2">Methanol dehydrogenase</fullName>
    </submittedName>
</protein>
<feature type="region of interest" description="Disordered" evidence="1">
    <location>
        <begin position="65"/>
        <end position="84"/>
    </location>
</feature>
<dbReference type="Proteomes" id="UP000027778">
    <property type="component" value="Unassembled WGS sequence"/>
</dbReference>
<sequence length="84" mass="8380">MGFVIGALLFIVLVGMIVKEVRSHKRKPNLYKSGTGDTTTTATSTPLFFAGSDNDNSHDCGSSFGGDSGFSGGDGGSCGGGGGD</sequence>
<dbReference type="EMBL" id="JOTM01000007">
    <property type="protein sequence ID" value="KEK24359.1"/>
    <property type="molecule type" value="Genomic_DNA"/>
</dbReference>
<evidence type="ECO:0000313" key="2">
    <source>
        <dbReference type="EMBL" id="KEK24359.1"/>
    </source>
</evidence>
<gene>
    <name evidence="2" type="ORF">BAGA_26825</name>
</gene>
<evidence type="ECO:0000256" key="1">
    <source>
        <dbReference type="SAM" id="MobiDB-lite"/>
    </source>
</evidence>
<name>A0A073KAP9_9BACI</name>
<accession>A0A073KAP9</accession>
<keyword evidence="3" id="KW-1185">Reference proteome</keyword>
<dbReference type="RefSeq" id="WP_033674433.1">
    <property type="nucleotide sequence ID" value="NZ_JOTM01000007.1"/>
</dbReference>
<organism evidence="2 3">
    <name type="scientific">Bacillus gaemokensis</name>
    <dbReference type="NCBI Taxonomy" id="574375"/>
    <lineage>
        <taxon>Bacteria</taxon>
        <taxon>Bacillati</taxon>
        <taxon>Bacillota</taxon>
        <taxon>Bacilli</taxon>
        <taxon>Bacillales</taxon>
        <taxon>Bacillaceae</taxon>
        <taxon>Bacillus</taxon>
        <taxon>Bacillus cereus group</taxon>
    </lineage>
</organism>
<dbReference type="AlphaFoldDB" id="A0A073KAP9"/>